<evidence type="ECO:0000313" key="2">
    <source>
        <dbReference type="Proteomes" id="UP001595685"/>
    </source>
</evidence>
<dbReference type="Proteomes" id="UP001595685">
    <property type="component" value="Unassembled WGS sequence"/>
</dbReference>
<comment type="caution">
    <text evidence="1">The sequence shown here is derived from an EMBL/GenBank/DDBJ whole genome shotgun (WGS) entry which is preliminary data.</text>
</comment>
<evidence type="ECO:0000313" key="1">
    <source>
        <dbReference type="EMBL" id="MFC3687286.1"/>
    </source>
</evidence>
<organism evidence="1 2">
    <name type="scientific">Aquipuribacter hungaricus</name>
    <dbReference type="NCBI Taxonomy" id="545624"/>
    <lineage>
        <taxon>Bacteria</taxon>
        <taxon>Bacillati</taxon>
        <taxon>Actinomycetota</taxon>
        <taxon>Actinomycetes</taxon>
        <taxon>Micrococcales</taxon>
        <taxon>Intrasporangiaceae</taxon>
        <taxon>Aquipuribacter</taxon>
    </lineage>
</organism>
<keyword evidence="2" id="KW-1185">Reference proteome</keyword>
<name>A0ABV7WFE6_9MICO</name>
<proteinExistence type="predicted"/>
<reference evidence="2" key="1">
    <citation type="journal article" date="2019" name="Int. J. Syst. Evol. Microbiol.">
        <title>The Global Catalogue of Microorganisms (GCM) 10K type strain sequencing project: providing services to taxonomists for standard genome sequencing and annotation.</title>
        <authorList>
            <consortium name="The Broad Institute Genomics Platform"/>
            <consortium name="The Broad Institute Genome Sequencing Center for Infectious Disease"/>
            <person name="Wu L."/>
            <person name="Ma J."/>
        </authorList>
    </citation>
    <scope>NUCLEOTIDE SEQUENCE [LARGE SCALE GENOMIC DNA]</scope>
    <source>
        <strain evidence="2">NCAIM B.02333</strain>
    </source>
</reference>
<dbReference type="EMBL" id="JBHRWW010000001">
    <property type="protein sequence ID" value="MFC3687286.1"/>
    <property type="molecule type" value="Genomic_DNA"/>
</dbReference>
<dbReference type="RefSeq" id="WP_340288725.1">
    <property type="nucleotide sequence ID" value="NZ_JBBEOI010000003.1"/>
</dbReference>
<protein>
    <submittedName>
        <fullName evidence="1">Uncharacterized protein</fullName>
    </submittedName>
</protein>
<gene>
    <name evidence="1" type="ORF">ACFOLH_02910</name>
</gene>
<accession>A0ABV7WFE6</accession>
<sequence>MEVVEMHEQDDEQATAEVARLFEIVGREAEAIGQLDGCVTLLREVQQAKAALGCLSPAQLRAGLQLRQSLLRADTA</sequence>